<evidence type="ECO:0000259" key="2">
    <source>
        <dbReference type="PROSITE" id="PS50110"/>
    </source>
</evidence>
<evidence type="ECO:0000313" key="3">
    <source>
        <dbReference type="EMBL" id="SOB56908.1"/>
    </source>
</evidence>
<dbReference type="InterPro" id="IPR011006">
    <property type="entry name" value="CheY-like_superfamily"/>
</dbReference>
<dbReference type="Pfam" id="PF00072">
    <property type="entry name" value="Response_reg"/>
    <property type="match status" value="1"/>
</dbReference>
<dbReference type="PANTHER" id="PTHR43228:SF1">
    <property type="entry name" value="TWO-COMPONENT RESPONSE REGULATOR ARR22"/>
    <property type="match status" value="1"/>
</dbReference>
<organism evidence="3 4">
    <name type="scientific">Pseudodesulfovibrio profundus</name>
    <dbReference type="NCBI Taxonomy" id="57320"/>
    <lineage>
        <taxon>Bacteria</taxon>
        <taxon>Pseudomonadati</taxon>
        <taxon>Thermodesulfobacteriota</taxon>
        <taxon>Desulfovibrionia</taxon>
        <taxon>Desulfovibrionales</taxon>
        <taxon>Desulfovibrionaceae</taxon>
    </lineage>
</organism>
<keyword evidence="4" id="KW-1185">Reference proteome</keyword>
<feature type="modified residue" description="4-aspartylphosphate" evidence="1">
    <location>
        <position position="55"/>
    </location>
</feature>
<protein>
    <submittedName>
        <fullName evidence="3">Response regulator receiver protein</fullName>
    </submittedName>
</protein>
<name>A0A2C8F4H4_9BACT</name>
<dbReference type="InterPro" id="IPR001789">
    <property type="entry name" value="Sig_transdc_resp-reg_receiver"/>
</dbReference>
<evidence type="ECO:0000256" key="1">
    <source>
        <dbReference type="PROSITE-ProRule" id="PRU00169"/>
    </source>
</evidence>
<dbReference type="AlphaFoldDB" id="A0A2C8F4H4"/>
<dbReference type="GO" id="GO:0000160">
    <property type="term" value="P:phosphorelay signal transduction system"/>
    <property type="evidence" value="ECO:0007669"/>
    <property type="project" value="InterPro"/>
</dbReference>
<dbReference type="PROSITE" id="PS50110">
    <property type="entry name" value="RESPONSE_REGULATORY"/>
    <property type="match status" value="1"/>
</dbReference>
<dbReference type="InterPro" id="IPR052048">
    <property type="entry name" value="ST_Response_Regulator"/>
</dbReference>
<dbReference type="SMART" id="SM00448">
    <property type="entry name" value="REC"/>
    <property type="match status" value="1"/>
</dbReference>
<dbReference type="Gene3D" id="3.40.50.2300">
    <property type="match status" value="1"/>
</dbReference>
<dbReference type="EMBL" id="LT907975">
    <property type="protein sequence ID" value="SOB56908.1"/>
    <property type="molecule type" value="Genomic_DNA"/>
</dbReference>
<evidence type="ECO:0000313" key="4">
    <source>
        <dbReference type="Proteomes" id="UP000219215"/>
    </source>
</evidence>
<sequence length="131" mass="14833">MRFLIVDDDESVHLFLQTVLHEHGQCHCMFTGEEAIAAFDEAHQDGVPYDVVMMDILMPGIDGHQAAGVMREKEVQKGLKKHELFKLVMITSLVDDTNVSKAFFDSDASCYIVKPLEKDIVLDELKRNLIL</sequence>
<dbReference type="KEGG" id="pprf:DPRO_0031"/>
<dbReference type="OrthoDB" id="9790466at2"/>
<feature type="domain" description="Response regulatory" evidence="2">
    <location>
        <begin position="2"/>
        <end position="129"/>
    </location>
</feature>
<dbReference type="Proteomes" id="UP000219215">
    <property type="component" value="Chromosome DPRO"/>
</dbReference>
<dbReference type="CDD" id="cd00156">
    <property type="entry name" value="REC"/>
    <property type="match status" value="1"/>
</dbReference>
<keyword evidence="1" id="KW-0597">Phosphoprotein</keyword>
<accession>A0A2C8F4H4</accession>
<proteinExistence type="predicted"/>
<reference evidence="4" key="1">
    <citation type="submission" date="2017-09" db="EMBL/GenBank/DDBJ databases">
        <authorList>
            <person name="Regsiter A."/>
            <person name="William W."/>
        </authorList>
    </citation>
    <scope>NUCLEOTIDE SEQUENCE [LARGE SCALE GENOMIC DNA]</scope>
    <source>
        <strain evidence="4">500-1</strain>
    </source>
</reference>
<dbReference type="SUPFAM" id="SSF52172">
    <property type="entry name" value="CheY-like"/>
    <property type="match status" value="1"/>
</dbReference>
<dbReference type="PANTHER" id="PTHR43228">
    <property type="entry name" value="TWO-COMPONENT RESPONSE REGULATOR"/>
    <property type="match status" value="1"/>
</dbReference>
<gene>
    <name evidence="3" type="ORF">DPRO_0031</name>
</gene>
<dbReference type="RefSeq" id="WP_097010247.1">
    <property type="nucleotide sequence ID" value="NZ_LT907975.1"/>
</dbReference>